<reference evidence="4 5" key="1">
    <citation type="journal article" date="2016" name="Int. J. Syst. Evol. Microbiol.">
        <title>Chitinibacter fontanus sp. nov., isolated from a spring.</title>
        <authorList>
            <person name="Sheu S.Y."/>
            <person name="Li Y.S."/>
            <person name="Young C.C."/>
            <person name="Chen W.M."/>
        </authorList>
    </citation>
    <scope>NUCLEOTIDE SEQUENCE [LARGE SCALE GENOMIC DNA]</scope>
    <source>
        <strain evidence="4 5">STM-7</strain>
    </source>
</reference>
<dbReference type="GO" id="GO:0008932">
    <property type="term" value="F:lytic endotransglycosylase activity"/>
    <property type="evidence" value="ECO:0007669"/>
    <property type="project" value="TreeGrafter"/>
</dbReference>
<dbReference type="Gene3D" id="1.10.530.10">
    <property type="match status" value="1"/>
</dbReference>
<organism evidence="4 5">
    <name type="scientific">Chitinibacter fontanus</name>
    <dbReference type="NCBI Taxonomy" id="1737446"/>
    <lineage>
        <taxon>Bacteria</taxon>
        <taxon>Pseudomonadati</taxon>
        <taxon>Pseudomonadota</taxon>
        <taxon>Betaproteobacteria</taxon>
        <taxon>Neisseriales</taxon>
        <taxon>Chitinibacteraceae</taxon>
        <taxon>Chitinibacter</taxon>
    </lineage>
</organism>
<protein>
    <submittedName>
        <fullName evidence="4">LysM peptidoglycan-binding domain-containing protein</fullName>
    </submittedName>
</protein>
<dbReference type="InterPro" id="IPR023346">
    <property type="entry name" value="Lysozyme-like_dom_sf"/>
</dbReference>
<dbReference type="GO" id="GO:0016020">
    <property type="term" value="C:membrane"/>
    <property type="evidence" value="ECO:0007669"/>
    <property type="project" value="InterPro"/>
</dbReference>
<gene>
    <name evidence="4" type="ORF">HZU75_04645</name>
</gene>
<dbReference type="InterPro" id="IPR000189">
    <property type="entry name" value="Transglyc_AS"/>
</dbReference>
<name>A0A7D5V8V6_9NEIS</name>
<feature type="domain" description="LysM" evidence="3">
    <location>
        <begin position="475"/>
        <end position="516"/>
    </location>
</feature>
<dbReference type="Gene3D" id="3.10.350.10">
    <property type="entry name" value="LysM domain"/>
    <property type="match status" value="3"/>
</dbReference>
<dbReference type="PROSITE" id="PS00922">
    <property type="entry name" value="TRANSGLYCOSYLASE"/>
    <property type="match status" value="1"/>
</dbReference>
<evidence type="ECO:0000256" key="2">
    <source>
        <dbReference type="SAM" id="SignalP"/>
    </source>
</evidence>
<dbReference type="Pfam" id="PF01464">
    <property type="entry name" value="SLT"/>
    <property type="match status" value="1"/>
</dbReference>
<feature type="domain" description="LysM" evidence="3">
    <location>
        <begin position="330"/>
        <end position="374"/>
    </location>
</feature>
<sequence>MKHRLCAILVPAVLALPAFALEAGKLDYQLHSLSPNLPANTQITINQLFNDVDPLVERDLWVRVRNGFAIPDIDSPLVTKWENYYASRPDYLNRIIERSNRYLYHVVGEVEKRGMPMEFALLPMIESAYNPKAESPAKAAGMWQFIPATGKRYGLERTWWYDGRRDVVAATDAALSYLQDIHGMFDDWQLALASYNWGENAVKRAIDKNTAAGLPTAYVDLKMPDETRNYVPKLLAIRNIIADPAAYGVKLRDIPNQPYFTTLQPGKHMDVSVAAKLAGISVEELLRLNPGFIRPVIAHKDERKLVLPIDKKDIFERNLANYEQPLLNWQPYVTKSGENFDALATTFGIDAAELRDINDIAANDRVARGQTILVPKVAGLDVSERQTLAALHKNREAEAIDTGEKDQPKPVLASAKNNGAKAGREHKVAKGDTLFNIAKRYYLTVAELKAMNELKGTQVALGDTLRVGNASAQPKSYIVKRGDTLASIAKKLNIDLIDLKKMNRKPITPGMTLVMN</sequence>
<dbReference type="SMART" id="SM00257">
    <property type="entry name" value="LysM"/>
    <property type="match status" value="3"/>
</dbReference>
<dbReference type="Proteomes" id="UP000510822">
    <property type="component" value="Chromosome"/>
</dbReference>
<dbReference type="CDD" id="cd16894">
    <property type="entry name" value="MltD-like"/>
    <property type="match status" value="1"/>
</dbReference>
<feature type="signal peptide" evidence="2">
    <location>
        <begin position="1"/>
        <end position="20"/>
    </location>
</feature>
<feature type="chain" id="PRO_5028945560" evidence="2">
    <location>
        <begin position="21"/>
        <end position="516"/>
    </location>
</feature>
<dbReference type="AlphaFoldDB" id="A0A7D5V8V6"/>
<evidence type="ECO:0000259" key="3">
    <source>
        <dbReference type="PROSITE" id="PS51782"/>
    </source>
</evidence>
<dbReference type="PANTHER" id="PTHR33734">
    <property type="entry name" value="LYSM DOMAIN-CONTAINING GPI-ANCHORED PROTEIN 2"/>
    <property type="match status" value="1"/>
</dbReference>
<feature type="domain" description="LysM" evidence="3">
    <location>
        <begin position="424"/>
        <end position="467"/>
    </location>
</feature>
<dbReference type="GO" id="GO:0000270">
    <property type="term" value="P:peptidoglycan metabolic process"/>
    <property type="evidence" value="ECO:0007669"/>
    <property type="project" value="InterPro"/>
</dbReference>
<dbReference type="Pfam" id="PF01476">
    <property type="entry name" value="LysM"/>
    <property type="match status" value="3"/>
</dbReference>
<dbReference type="RefSeq" id="WP_180308008.1">
    <property type="nucleotide sequence ID" value="NZ_CP058952.1"/>
</dbReference>
<dbReference type="EMBL" id="CP058952">
    <property type="protein sequence ID" value="QLI80874.1"/>
    <property type="molecule type" value="Genomic_DNA"/>
</dbReference>
<proteinExistence type="inferred from homology"/>
<dbReference type="PANTHER" id="PTHR33734:SF22">
    <property type="entry name" value="MEMBRANE-BOUND LYTIC MUREIN TRANSGLYCOSYLASE D"/>
    <property type="match status" value="1"/>
</dbReference>
<keyword evidence="2" id="KW-0732">Signal</keyword>
<accession>A0A7D5V8V6</accession>
<dbReference type="PROSITE" id="PS51782">
    <property type="entry name" value="LYSM"/>
    <property type="match status" value="3"/>
</dbReference>
<dbReference type="SUPFAM" id="SSF54106">
    <property type="entry name" value="LysM domain"/>
    <property type="match status" value="3"/>
</dbReference>
<evidence type="ECO:0000313" key="5">
    <source>
        <dbReference type="Proteomes" id="UP000510822"/>
    </source>
</evidence>
<dbReference type="KEGG" id="cfon:HZU75_04645"/>
<dbReference type="InterPro" id="IPR018392">
    <property type="entry name" value="LysM"/>
</dbReference>
<keyword evidence="5" id="KW-1185">Reference proteome</keyword>
<dbReference type="InterPro" id="IPR036779">
    <property type="entry name" value="LysM_dom_sf"/>
</dbReference>
<dbReference type="SUPFAM" id="SSF53955">
    <property type="entry name" value="Lysozyme-like"/>
    <property type="match status" value="1"/>
</dbReference>
<evidence type="ECO:0000256" key="1">
    <source>
        <dbReference type="ARBA" id="ARBA00007734"/>
    </source>
</evidence>
<dbReference type="CDD" id="cd00118">
    <property type="entry name" value="LysM"/>
    <property type="match status" value="2"/>
</dbReference>
<dbReference type="InterPro" id="IPR008258">
    <property type="entry name" value="Transglycosylase_SLT_dom_1"/>
</dbReference>
<evidence type="ECO:0000313" key="4">
    <source>
        <dbReference type="EMBL" id="QLI80874.1"/>
    </source>
</evidence>
<comment type="similarity">
    <text evidence="1">Belongs to the transglycosylase Slt family.</text>
</comment>